<proteinExistence type="predicted"/>
<feature type="compositionally biased region" description="Basic and acidic residues" evidence="1">
    <location>
        <begin position="757"/>
        <end position="781"/>
    </location>
</feature>
<feature type="compositionally biased region" description="Pro residues" evidence="1">
    <location>
        <begin position="452"/>
        <end position="463"/>
    </location>
</feature>
<feature type="compositionally biased region" description="Basic and acidic residues" evidence="1">
    <location>
        <begin position="129"/>
        <end position="142"/>
    </location>
</feature>
<dbReference type="RefSeq" id="XP_064659782.1">
    <property type="nucleotide sequence ID" value="XM_064802421.1"/>
</dbReference>
<feature type="compositionally biased region" description="Basic and acidic residues" evidence="1">
    <location>
        <begin position="362"/>
        <end position="371"/>
    </location>
</feature>
<organism evidence="3 4">
    <name type="scientific">Saxophila tyrrhenica</name>
    <dbReference type="NCBI Taxonomy" id="1690608"/>
    <lineage>
        <taxon>Eukaryota</taxon>
        <taxon>Fungi</taxon>
        <taxon>Dikarya</taxon>
        <taxon>Ascomycota</taxon>
        <taxon>Pezizomycotina</taxon>
        <taxon>Dothideomycetes</taxon>
        <taxon>Dothideomycetidae</taxon>
        <taxon>Mycosphaerellales</taxon>
        <taxon>Extremaceae</taxon>
        <taxon>Saxophila</taxon>
    </lineage>
</organism>
<feature type="compositionally biased region" description="Basic and acidic residues" evidence="1">
    <location>
        <begin position="149"/>
        <end position="168"/>
    </location>
</feature>
<dbReference type="PRINTS" id="PR01217">
    <property type="entry name" value="PRICHEXTENSN"/>
</dbReference>
<feature type="compositionally biased region" description="Basic and acidic residues" evidence="1">
    <location>
        <begin position="728"/>
        <end position="740"/>
    </location>
</feature>
<dbReference type="GeneID" id="89926516"/>
<dbReference type="InterPro" id="IPR051412">
    <property type="entry name" value="Formin_Homology_Diaphanous_sf"/>
</dbReference>
<feature type="compositionally biased region" description="Pro residues" evidence="1">
    <location>
        <begin position="403"/>
        <end position="428"/>
    </location>
</feature>
<feature type="compositionally biased region" description="Basic and acidic residues" evidence="1">
    <location>
        <begin position="333"/>
        <end position="347"/>
    </location>
</feature>
<feature type="region of interest" description="Disordered" evidence="1">
    <location>
        <begin position="647"/>
        <end position="668"/>
    </location>
</feature>
<feature type="domain" description="DUF8035" evidence="2">
    <location>
        <begin position="668"/>
        <end position="722"/>
    </location>
</feature>
<dbReference type="GO" id="GO:0030041">
    <property type="term" value="P:actin filament polymerization"/>
    <property type="evidence" value="ECO:0007669"/>
    <property type="project" value="TreeGrafter"/>
</dbReference>
<feature type="compositionally biased region" description="Basic and acidic residues" evidence="1">
    <location>
        <begin position="1"/>
        <end position="11"/>
    </location>
</feature>
<feature type="compositionally biased region" description="Basic and acidic residues" evidence="1">
    <location>
        <begin position="18"/>
        <end position="36"/>
    </location>
</feature>
<feature type="region of interest" description="Disordered" evidence="1">
    <location>
        <begin position="574"/>
        <end position="630"/>
    </location>
</feature>
<feature type="compositionally biased region" description="Basic and acidic residues" evidence="1">
    <location>
        <begin position="267"/>
        <end position="279"/>
    </location>
</feature>
<dbReference type="EMBL" id="JAVRRT010000007">
    <property type="protein sequence ID" value="KAK5170584.1"/>
    <property type="molecule type" value="Genomic_DNA"/>
</dbReference>
<feature type="region of interest" description="Disordered" evidence="1">
    <location>
        <begin position="1"/>
        <end position="534"/>
    </location>
</feature>
<feature type="region of interest" description="Disordered" evidence="1">
    <location>
        <begin position="728"/>
        <end position="781"/>
    </location>
</feature>
<evidence type="ECO:0000313" key="3">
    <source>
        <dbReference type="EMBL" id="KAK5170584.1"/>
    </source>
</evidence>
<comment type="caution">
    <text evidence="3">The sequence shown here is derived from an EMBL/GenBank/DDBJ whole genome shotgun (WGS) entry which is preliminary data.</text>
</comment>
<feature type="compositionally biased region" description="Basic and acidic residues" evidence="1">
    <location>
        <begin position="226"/>
        <end position="260"/>
    </location>
</feature>
<evidence type="ECO:0000256" key="1">
    <source>
        <dbReference type="SAM" id="MobiDB-lite"/>
    </source>
</evidence>
<dbReference type="GO" id="GO:0005884">
    <property type="term" value="C:actin filament"/>
    <property type="evidence" value="ECO:0007669"/>
    <property type="project" value="TreeGrafter"/>
</dbReference>
<dbReference type="PANTHER" id="PTHR45691:SF6">
    <property type="entry name" value="PROTEIN DIAPHANOUS"/>
    <property type="match status" value="1"/>
</dbReference>
<dbReference type="AlphaFoldDB" id="A0AAV9PDM1"/>
<dbReference type="InterPro" id="IPR058348">
    <property type="entry name" value="DUF8035"/>
</dbReference>
<gene>
    <name evidence="3" type="ORF">LTR77_005172</name>
</gene>
<sequence length="781" mass="91308">MSRYDRYDDRQSGVSRRPRNDRGYDIDLDVDIHQSRYDGPLPSRYDAPPARQREAMVKERDADVMSRRSERAGPRQPDFLREDYGRNPNAGPLVLREERFEEDDYVPSRPQRRRSLESVRTSRAPPPQRMDKEEIIIRERDNGGPPYPRSERGSFTERDDVSYRDRPRSRAPPPSNRDGYAEHDIDIHIHEGDRHERPPPPRSNMGGREEIRFRRGDEGPPPMRGNLEKREEITFVREERERPPPPREVEREEITFRDTVRSPPPREQPRGRGAGRNEELDIDIDINHNHSGRGRRTEEDIDIDINHNHSGRGRRTEEDIDIDINHNHSGRGRRTEEDIDINIRDRSAPPPRHRSQSRGVMVKKDHEEWVVRRRRTPSPSPSPPPRDFEREQIIIRRKERTPSPEPLPPPREPTPEPPPPPPPEPIYRPPIIQEVITHHRHIDHGIERARSPTPPPAPAPPSPPKEEDLEISIRRQGTRNGKNYDEEITFERDVHEHNNDRQVGLPDRSRNVSRDVGRHRSMGPPQRRYDDDVSSEADYYNRRITSRGYNGEAWNGATKDWGLVDIPPGTERVEMDGAGGGRQELTWGRYDGNRRNKSYTGDRAYDEGYGNSSPAPAPLPPPERMRGGGEDINIHEHSRNEDINIHISNQRGNDAPAAPAAPRRRAKDRMWTEVAKDLVIKEAIDEKGYEYEETDEFWYVMQYLQYEDVLKLVEISEDIRRQRRDRIRELQYERQSDRAPKSIMPPPPPPIPAPPRSRYEEKIHERDYYYDRERRGGGGYR</sequence>
<name>A0AAV9PDM1_9PEZI</name>
<feature type="compositionally biased region" description="Basic and acidic residues" evidence="1">
    <location>
        <begin position="482"/>
        <end position="500"/>
    </location>
</feature>
<feature type="compositionally biased region" description="Basic and acidic residues" evidence="1">
    <location>
        <begin position="51"/>
        <end position="85"/>
    </location>
</feature>
<protein>
    <recommendedName>
        <fullName evidence="2">DUF8035 domain-containing protein</fullName>
    </recommendedName>
</protein>
<feature type="compositionally biased region" description="Basic and acidic residues" evidence="1">
    <location>
        <begin position="386"/>
        <end position="402"/>
    </location>
</feature>
<feature type="compositionally biased region" description="Basic and acidic residues" evidence="1">
    <location>
        <begin position="507"/>
        <end position="518"/>
    </location>
</feature>
<evidence type="ECO:0000313" key="4">
    <source>
        <dbReference type="Proteomes" id="UP001337655"/>
    </source>
</evidence>
<dbReference type="Pfam" id="PF26118">
    <property type="entry name" value="DUF8035"/>
    <property type="match status" value="1"/>
</dbReference>
<evidence type="ECO:0000259" key="2">
    <source>
        <dbReference type="Pfam" id="PF26118"/>
    </source>
</evidence>
<reference evidence="3 4" key="1">
    <citation type="submission" date="2023-08" db="EMBL/GenBank/DDBJ databases">
        <title>Black Yeasts Isolated from many extreme environments.</title>
        <authorList>
            <person name="Coleine C."/>
            <person name="Stajich J.E."/>
            <person name="Selbmann L."/>
        </authorList>
    </citation>
    <scope>NUCLEOTIDE SEQUENCE [LARGE SCALE GENOMIC DNA]</scope>
    <source>
        <strain evidence="3 4">CCFEE 5935</strain>
    </source>
</reference>
<dbReference type="Proteomes" id="UP001337655">
    <property type="component" value="Unassembled WGS sequence"/>
</dbReference>
<dbReference type="PANTHER" id="PTHR45691">
    <property type="entry name" value="PROTEIN DIAPHANOUS"/>
    <property type="match status" value="1"/>
</dbReference>
<feature type="compositionally biased region" description="Basic and acidic residues" evidence="1">
    <location>
        <begin position="207"/>
        <end position="218"/>
    </location>
</feature>
<accession>A0AAV9PDM1</accession>
<feature type="compositionally biased region" description="Pro residues" evidence="1">
    <location>
        <begin position="743"/>
        <end position="755"/>
    </location>
</feature>
<keyword evidence="4" id="KW-1185">Reference proteome</keyword>
<feature type="compositionally biased region" description="Basic and acidic residues" evidence="1">
    <location>
        <begin position="179"/>
        <end position="199"/>
    </location>
</feature>